<feature type="binding site" evidence="7">
    <location>
        <position position="281"/>
    </location>
    <ligand>
        <name>Zn(2+)</name>
        <dbReference type="ChEBI" id="CHEBI:29105"/>
        <note>catalytic</note>
    </ligand>
</feature>
<evidence type="ECO:0000313" key="13">
    <source>
        <dbReference type="Proteomes" id="UP000628775"/>
    </source>
</evidence>
<feature type="domain" description="Peptidase M48" evidence="10">
    <location>
        <begin position="207"/>
        <end position="414"/>
    </location>
</feature>
<evidence type="ECO:0000256" key="6">
    <source>
        <dbReference type="PIRSR" id="PIRSR627057-1"/>
    </source>
</evidence>
<evidence type="ECO:0000256" key="3">
    <source>
        <dbReference type="ARBA" id="ARBA00022801"/>
    </source>
</evidence>
<evidence type="ECO:0000259" key="10">
    <source>
        <dbReference type="Pfam" id="PF01435"/>
    </source>
</evidence>
<keyword evidence="9" id="KW-0472">Membrane</keyword>
<feature type="transmembrane region" description="Helical" evidence="9">
    <location>
        <begin position="327"/>
        <end position="345"/>
    </location>
</feature>
<feature type="transmembrane region" description="Helical" evidence="9">
    <location>
        <begin position="287"/>
        <end position="306"/>
    </location>
</feature>
<organism evidence="12 13">
    <name type="scientific">Pullulanibacillus camelliae</name>
    <dbReference type="NCBI Taxonomy" id="1707096"/>
    <lineage>
        <taxon>Bacteria</taxon>
        <taxon>Bacillati</taxon>
        <taxon>Bacillota</taxon>
        <taxon>Bacilli</taxon>
        <taxon>Bacillales</taxon>
        <taxon>Sporolactobacillaceae</taxon>
        <taxon>Pullulanibacillus</taxon>
    </lineage>
</organism>
<dbReference type="Pfam" id="PF01435">
    <property type="entry name" value="Peptidase_M48"/>
    <property type="match status" value="1"/>
</dbReference>
<comment type="caution">
    <text evidence="12">The sequence shown here is derived from an EMBL/GenBank/DDBJ whole genome shotgun (WGS) entry which is preliminary data.</text>
</comment>
<feature type="transmembrane region" description="Helical" evidence="9">
    <location>
        <begin position="63"/>
        <end position="88"/>
    </location>
</feature>
<dbReference type="InterPro" id="IPR001915">
    <property type="entry name" value="Peptidase_M48"/>
</dbReference>
<keyword evidence="9" id="KW-0812">Transmembrane</keyword>
<keyword evidence="2 7" id="KW-0479">Metal-binding</keyword>
<evidence type="ECO:0000256" key="5">
    <source>
        <dbReference type="ARBA" id="ARBA00023049"/>
    </source>
</evidence>
<feature type="binding site" evidence="7">
    <location>
        <position position="357"/>
    </location>
    <ligand>
        <name>Zn(2+)</name>
        <dbReference type="ChEBI" id="CHEBI:29105"/>
        <note>catalytic</note>
    </ligand>
</feature>
<sequence length="425" mass="49501">MRKVALWFLGIYAVYIVFILFYFFIWVHPGVPAAYKGTVADPQTFMTPHQLQLSQDYSRIQDLISFLSMPLDWGIYLFVLIFGFSRWLRNRSEDMTRFRLLHTIVYFLTLSVVTWLIAFPVNFAAHEVSIHYGISIQSFSSWMRDNLVSFWLNWLISFATILVIYFFIRRYPKRWWLPVWLVAIPFMLFMTYIQPVWIDPLYNDFYPLKDGHLKTEILNLAHQADIPAHNVYEVNMSEKTNGLNAYVNGIGSHLRIVLWDTTLQHLKDREVLFVMAHEMGHYVKHHLLWSVAGSIVSTLVGLYIASKLFTWSLRKWGPALGIRKKDDLASIPILLMIISVLTFVATPIDNAVSRHAEHSADQYAIQLTQDKKAGIESFQKLSVSGLSDVNPPGLVKFFEYNHPTMLERISFIENYPVKHSKKNEK</sequence>
<evidence type="ECO:0000256" key="7">
    <source>
        <dbReference type="PIRSR" id="PIRSR627057-2"/>
    </source>
</evidence>
<reference evidence="12" key="1">
    <citation type="journal article" date="2014" name="Int. J. Syst. Evol. Microbiol.">
        <title>Complete genome sequence of Corynebacterium casei LMG S-19264T (=DSM 44701T), isolated from a smear-ripened cheese.</title>
        <authorList>
            <consortium name="US DOE Joint Genome Institute (JGI-PGF)"/>
            <person name="Walter F."/>
            <person name="Albersmeier A."/>
            <person name="Kalinowski J."/>
            <person name="Ruckert C."/>
        </authorList>
    </citation>
    <scope>NUCLEOTIDE SEQUENCE</scope>
    <source>
        <strain evidence="12">CGMCC 1.15371</strain>
    </source>
</reference>
<dbReference type="PANTHER" id="PTHR10120">
    <property type="entry name" value="CAAX PRENYL PROTEASE 1"/>
    <property type="match status" value="1"/>
</dbReference>
<dbReference type="EMBL" id="BMIR01000017">
    <property type="protein sequence ID" value="GGE49811.1"/>
    <property type="molecule type" value="Genomic_DNA"/>
</dbReference>
<evidence type="ECO:0000313" key="12">
    <source>
        <dbReference type="EMBL" id="GGE49811.1"/>
    </source>
</evidence>
<feature type="transmembrane region" description="Helical" evidence="9">
    <location>
        <begin position="100"/>
        <end position="119"/>
    </location>
</feature>
<dbReference type="GO" id="GO:0046872">
    <property type="term" value="F:metal ion binding"/>
    <property type="evidence" value="ECO:0007669"/>
    <property type="project" value="UniProtKB-KW"/>
</dbReference>
<comment type="cofactor">
    <cofactor evidence="7 8">
        <name>Zn(2+)</name>
        <dbReference type="ChEBI" id="CHEBI:29105"/>
    </cofactor>
    <text evidence="7 8">Binds 1 zinc ion per subunit.</text>
</comment>
<dbReference type="GO" id="GO:0071586">
    <property type="term" value="P:CAAX-box protein processing"/>
    <property type="evidence" value="ECO:0007669"/>
    <property type="project" value="InterPro"/>
</dbReference>
<keyword evidence="13" id="KW-1185">Reference proteome</keyword>
<dbReference type="Proteomes" id="UP000628775">
    <property type="component" value="Unassembled WGS sequence"/>
</dbReference>
<evidence type="ECO:0000256" key="9">
    <source>
        <dbReference type="SAM" id="Phobius"/>
    </source>
</evidence>
<feature type="binding site" evidence="7">
    <location>
        <position position="277"/>
    </location>
    <ligand>
        <name>Zn(2+)</name>
        <dbReference type="ChEBI" id="CHEBI:29105"/>
        <note>catalytic</note>
    </ligand>
</feature>
<comment type="similarity">
    <text evidence="8">Belongs to the peptidase M48 family.</text>
</comment>
<keyword evidence="1 8" id="KW-0645">Protease</keyword>
<feature type="domain" description="CAAX prenyl protease 1 N-terminal" evidence="11">
    <location>
        <begin position="44"/>
        <end position="203"/>
    </location>
</feature>
<feature type="transmembrane region" description="Helical" evidence="9">
    <location>
        <begin position="175"/>
        <end position="198"/>
    </location>
</feature>
<feature type="active site" evidence="6">
    <location>
        <position position="278"/>
    </location>
</feature>
<evidence type="ECO:0000256" key="8">
    <source>
        <dbReference type="RuleBase" id="RU003983"/>
    </source>
</evidence>
<reference evidence="12" key="2">
    <citation type="submission" date="2020-09" db="EMBL/GenBank/DDBJ databases">
        <authorList>
            <person name="Sun Q."/>
            <person name="Zhou Y."/>
        </authorList>
    </citation>
    <scope>NUCLEOTIDE SEQUENCE</scope>
    <source>
        <strain evidence="12">CGMCC 1.15371</strain>
    </source>
</reference>
<dbReference type="InterPro" id="IPR032456">
    <property type="entry name" value="Peptidase_M48_N"/>
</dbReference>
<dbReference type="RefSeq" id="WP_188696184.1">
    <property type="nucleotide sequence ID" value="NZ_BMIR01000017.1"/>
</dbReference>
<keyword evidence="3 8" id="KW-0378">Hydrolase</keyword>
<dbReference type="FunFam" id="3.30.2010.10:FF:000010">
    <property type="entry name" value="M48 family peptidase"/>
    <property type="match status" value="1"/>
</dbReference>
<evidence type="ECO:0000256" key="2">
    <source>
        <dbReference type="ARBA" id="ARBA00022723"/>
    </source>
</evidence>
<dbReference type="AlphaFoldDB" id="A0A8J3DYG2"/>
<protein>
    <submittedName>
        <fullName evidence="12">Metalloprotease</fullName>
    </submittedName>
</protein>
<name>A0A8J3DYG2_9BACL</name>
<keyword evidence="5 8" id="KW-0482">Metalloprotease</keyword>
<gene>
    <name evidence="12" type="primary">yhfN</name>
    <name evidence="12" type="ORF">GCM10011391_30730</name>
</gene>
<dbReference type="InterPro" id="IPR027057">
    <property type="entry name" value="CAXX_Prtase_1"/>
</dbReference>
<feature type="active site" description="Proton donor" evidence="6">
    <location>
        <position position="361"/>
    </location>
</feature>
<dbReference type="GO" id="GO:0004222">
    <property type="term" value="F:metalloendopeptidase activity"/>
    <property type="evidence" value="ECO:0007669"/>
    <property type="project" value="InterPro"/>
</dbReference>
<keyword evidence="4 7" id="KW-0862">Zinc</keyword>
<dbReference type="Gene3D" id="3.30.2010.10">
    <property type="entry name" value="Metalloproteases ('zincins'), catalytic domain"/>
    <property type="match status" value="1"/>
</dbReference>
<dbReference type="CDD" id="cd07343">
    <property type="entry name" value="M48A_Zmpste24p_like"/>
    <property type="match status" value="1"/>
</dbReference>
<keyword evidence="9" id="KW-1133">Transmembrane helix</keyword>
<feature type="transmembrane region" description="Helical" evidence="9">
    <location>
        <begin position="7"/>
        <end position="27"/>
    </location>
</feature>
<evidence type="ECO:0000256" key="1">
    <source>
        <dbReference type="ARBA" id="ARBA00022670"/>
    </source>
</evidence>
<accession>A0A8J3DYG2</accession>
<dbReference type="Pfam" id="PF16491">
    <property type="entry name" value="Peptidase_M48_N"/>
    <property type="match status" value="1"/>
</dbReference>
<feature type="transmembrane region" description="Helical" evidence="9">
    <location>
        <begin position="148"/>
        <end position="168"/>
    </location>
</feature>
<evidence type="ECO:0000256" key="4">
    <source>
        <dbReference type="ARBA" id="ARBA00022833"/>
    </source>
</evidence>
<evidence type="ECO:0000259" key="11">
    <source>
        <dbReference type="Pfam" id="PF16491"/>
    </source>
</evidence>
<proteinExistence type="inferred from homology"/>